<dbReference type="RefSeq" id="WP_123105913.1">
    <property type="nucleotide sequence ID" value="NZ_RIBZ01000622.1"/>
</dbReference>
<name>A0A3M8UH12_9ACTN</name>
<dbReference type="Proteomes" id="UP000275401">
    <property type="component" value="Unassembled WGS sequence"/>
</dbReference>
<dbReference type="EMBL" id="RIBZ01000622">
    <property type="protein sequence ID" value="RNG04746.1"/>
    <property type="molecule type" value="Genomic_DNA"/>
</dbReference>
<comment type="caution">
    <text evidence="3">The sequence shown here is derived from an EMBL/GenBank/DDBJ whole genome shotgun (WGS) entry which is preliminary data.</text>
</comment>
<evidence type="ECO:0000256" key="1">
    <source>
        <dbReference type="SAM" id="MobiDB-lite"/>
    </source>
</evidence>
<protein>
    <recommendedName>
        <fullName evidence="2">Gene product 88 domain-containing protein</fullName>
    </recommendedName>
</protein>
<organism evidence="3 4">
    <name type="scientific">Streptomyces botrytidirepellens</name>
    <dbReference type="NCBI Taxonomy" id="2486417"/>
    <lineage>
        <taxon>Bacteria</taxon>
        <taxon>Bacillati</taxon>
        <taxon>Actinomycetota</taxon>
        <taxon>Actinomycetes</taxon>
        <taxon>Kitasatosporales</taxon>
        <taxon>Streptomycetaceae</taxon>
        <taxon>Streptomyces</taxon>
    </lineage>
</organism>
<evidence type="ECO:0000259" key="2">
    <source>
        <dbReference type="Pfam" id="PF17338"/>
    </source>
</evidence>
<dbReference type="AlphaFoldDB" id="A0A3M8UH12"/>
<feature type="compositionally biased region" description="Basic and acidic residues" evidence="1">
    <location>
        <begin position="240"/>
        <end position="254"/>
    </location>
</feature>
<evidence type="ECO:0000313" key="3">
    <source>
        <dbReference type="EMBL" id="RNG04746.1"/>
    </source>
</evidence>
<accession>A0A3M8UH12</accession>
<dbReference type="InterPro" id="IPR020290">
    <property type="entry name" value="Gp88"/>
</dbReference>
<evidence type="ECO:0000313" key="4">
    <source>
        <dbReference type="Proteomes" id="UP000275401"/>
    </source>
</evidence>
<sequence>MATDWLLSQNERMKEQGIFNWTLPAWVVSLEDEAPDGTTTVRTVNVCPSAGVCAKHCYALGSDSGYIRFPAARARHQRNLRMVLDTPLLWKERMAAELRHPRYQPDPQEGKSGHIRIHDAGDFYDDAYTLMWLEIMRGAPKGLTFYAYTKEVSRFRRLVEPNPPANFEYVFSRGGKEDKLIDPTRDRDADVFLTLDDLKAAGYSSQAASDLLAVHGPPRVGMTVNRHRKGMTASFGELQRQQDAEAAARRERQQAKARTSR</sequence>
<reference evidence="3 4" key="1">
    <citation type="submission" date="2018-11" db="EMBL/GenBank/DDBJ databases">
        <title>The Potential of Streptomyces as Biocontrol Agents against the Tomato grey mould, Botrytis cinerea (Gray mold) Frontiers in Microbiology.</title>
        <authorList>
            <person name="Li D."/>
        </authorList>
    </citation>
    <scope>NUCLEOTIDE SEQUENCE [LARGE SCALE GENOMIC DNA]</scope>
    <source>
        <strain evidence="3 4">NEAU-LD23</strain>
    </source>
</reference>
<proteinExistence type="predicted"/>
<gene>
    <name evidence="3" type="ORF">EEJ42_33935</name>
</gene>
<dbReference type="Pfam" id="PF17338">
    <property type="entry name" value="GP88"/>
    <property type="match status" value="1"/>
</dbReference>
<keyword evidence="4" id="KW-1185">Reference proteome</keyword>
<feature type="domain" description="Gene product 88" evidence="2">
    <location>
        <begin position="5"/>
        <end position="243"/>
    </location>
</feature>
<feature type="region of interest" description="Disordered" evidence="1">
    <location>
        <begin position="233"/>
        <end position="261"/>
    </location>
</feature>